<evidence type="ECO:0000313" key="3">
    <source>
        <dbReference type="Proteomes" id="UP000246740"/>
    </source>
</evidence>
<dbReference type="Proteomes" id="UP000246740">
    <property type="component" value="Unassembled WGS sequence"/>
</dbReference>
<evidence type="ECO:0000256" key="1">
    <source>
        <dbReference type="SAM" id="MobiDB-lite"/>
    </source>
</evidence>
<dbReference type="PANTHER" id="PTHR31962:SF1">
    <property type="entry name" value="SPHINGOLIPID LONG CHAIN BASE-RESPONSIVE PROTEIN PIL1"/>
    <property type="match status" value="1"/>
</dbReference>
<dbReference type="InterPro" id="IPR028245">
    <property type="entry name" value="PIL1/LSP1"/>
</dbReference>
<dbReference type="GO" id="GO:0036286">
    <property type="term" value="C:eisosome filament"/>
    <property type="evidence" value="ECO:0007669"/>
    <property type="project" value="TreeGrafter"/>
</dbReference>
<dbReference type="InterPro" id="IPR027267">
    <property type="entry name" value="AH/BAR_dom_sf"/>
</dbReference>
<accession>A0A317XJ56</accession>
<dbReference type="GO" id="GO:0070941">
    <property type="term" value="P:eisosome assembly"/>
    <property type="evidence" value="ECO:0007669"/>
    <property type="project" value="TreeGrafter"/>
</dbReference>
<dbReference type="GO" id="GO:0005886">
    <property type="term" value="C:plasma membrane"/>
    <property type="evidence" value="ECO:0007669"/>
    <property type="project" value="TreeGrafter"/>
</dbReference>
<dbReference type="InParanoid" id="A0A317XJ56"/>
<feature type="compositionally biased region" description="Polar residues" evidence="1">
    <location>
        <begin position="1304"/>
        <end position="1313"/>
    </location>
</feature>
<feature type="compositionally biased region" description="Acidic residues" evidence="1">
    <location>
        <begin position="1242"/>
        <end position="1251"/>
    </location>
</feature>
<feature type="compositionally biased region" description="Low complexity" evidence="1">
    <location>
        <begin position="1438"/>
        <end position="1448"/>
    </location>
</feature>
<feature type="compositionally biased region" description="Low complexity" evidence="1">
    <location>
        <begin position="624"/>
        <end position="641"/>
    </location>
</feature>
<gene>
    <name evidence="2" type="ORF">BCV70DRAFT_202126</name>
</gene>
<feature type="compositionally biased region" description="Acidic residues" evidence="1">
    <location>
        <begin position="442"/>
        <end position="452"/>
    </location>
</feature>
<feature type="compositionally biased region" description="Basic residues" evidence="1">
    <location>
        <begin position="1460"/>
        <end position="1471"/>
    </location>
</feature>
<feature type="compositionally biased region" description="Basic residues" evidence="1">
    <location>
        <begin position="646"/>
        <end position="655"/>
    </location>
</feature>
<dbReference type="PANTHER" id="PTHR31962">
    <property type="entry name" value="SPHINGOLIPID LONG CHAIN BASE-RESPONSIVE PROTEIN PIL1"/>
    <property type="match status" value="1"/>
</dbReference>
<feature type="compositionally biased region" description="Low complexity" evidence="1">
    <location>
        <begin position="1108"/>
        <end position="1119"/>
    </location>
</feature>
<feature type="compositionally biased region" description="Polar residues" evidence="1">
    <location>
        <begin position="1053"/>
        <end position="1064"/>
    </location>
</feature>
<evidence type="ECO:0000313" key="2">
    <source>
        <dbReference type="EMBL" id="PWY98346.1"/>
    </source>
</evidence>
<feature type="compositionally biased region" description="Polar residues" evidence="1">
    <location>
        <begin position="788"/>
        <end position="798"/>
    </location>
</feature>
<feature type="compositionally biased region" description="Acidic residues" evidence="1">
    <location>
        <begin position="329"/>
        <end position="345"/>
    </location>
</feature>
<evidence type="ECO:0008006" key="4">
    <source>
        <dbReference type="Google" id="ProtNLM"/>
    </source>
</evidence>
<proteinExistence type="predicted"/>
<feature type="compositionally biased region" description="Basic and acidic residues" evidence="1">
    <location>
        <begin position="603"/>
        <end position="615"/>
    </location>
</feature>
<feature type="region of interest" description="Disordered" evidence="1">
    <location>
        <begin position="1039"/>
        <end position="1471"/>
    </location>
</feature>
<feature type="compositionally biased region" description="Low complexity" evidence="1">
    <location>
        <begin position="904"/>
        <end position="919"/>
    </location>
</feature>
<feature type="region of interest" description="Disordered" evidence="1">
    <location>
        <begin position="238"/>
        <end position="345"/>
    </location>
</feature>
<dbReference type="EMBL" id="KZ819199">
    <property type="protein sequence ID" value="PWY98346.1"/>
    <property type="molecule type" value="Genomic_DNA"/>
</dbReference>
<feature type="compositionally biased region" description="Polar residues" evidence="1">
    <location>
        <begin position="1003"/>
        <end position="1021"/>
    </location>
</feature>
<organism evidence="2 3">
    <name type="scientific">Testicularia cyperi</name>
    <dbReference type="NCBI Taxonomy" id="1882483"/>
    <lineage>
        <taxon>Eukaryota</taxon>
        <taxon>Fungi</taxon>
        <taxon>Dikarya</taxon>
        <taxon>Basidiomycota</taxon>
        <taxon>Ustilaginomycotina</taxon>
        <taxon>Ustilaginomycetes</taxon>
        <taxon>Ustilaginales</taxon>
        <taxon>Anthracoideaceae</taxon>
        <taxon>Testicularia</taxon>
    </lineage>
</organism>
<name>A0A317XJ56_9BASI</name>
<feature type="compositionally biased region" description="Basic and acidic residues" evidence="1">
    <location>
        <begin position="540"/>
        <end position="554"/>
    </location>
</feature>
<feature type="compositionally biased region" description="Polar residues" evidence="1">
    <location>
        <begin position="461"/>
        <end position="487"/>
    </location>
</feature>
<feature type="compositionally biased region" description="Basic and acidic residues" evidence="1">
    <location>
        <begin position="1177"/>
        <end position="1194"/>
    </location>
</feature>
<feature type="compositionally biased region" description="Pro residues" evidence="1">
    <location>
        <begin position="853"/>
        <end position="865"/>
    </location>
</feature>
<reference evidence="2 3" key="1">
    <citation type="journal article" date="2018" name="Mol. Biol. Evol.">
        <title>Broad Genomic Sampling Reveals a Smut Pathogenic Ancestry of the Fungal Clade Ustilaginomycotina.</title>
        <authorList>
            <person name="Kijpornyongpan T."/>
            <person name="Mondo S.J."/>
            <person name="Barry K."/>
            <person name="Sandor L."/>
            <person name="Lee J."/>
            <person name="Lipzen A."/>
            <person name="Pangilinan J."/>
            <person name="LaButti K."/>
            <person name="Hainaut M."/>
            <person name="Henrissat B."/>
            <person name="Grigoriev I.V."/>
            <person name="Spatafora J.W."/>
            <person name="Aime M.C."/>
        </authorList>
    </citation>
    <scope>NUCLEOTIDE SEQUENCE [LARGE SCALE GENOMIC DNA]</scope>
    <source>
        <strain evidence="2 3">MCA 3645</strain>
    </source>
</reference>
<dbReference type="Gene3D" id="1.20.1270.60">
    <property type="entry name" value="Arfaptin homology (AH) domain/BAR domain"/>
    <property type="match status" value="1"/>
</dbReference>
<feature type="compositionally biased region" description="Polar residues" evidence="1">
    <location>
        <begin position="378"/>
        <end position="388"/>
    </location>
</feature>
<dbReference type="OrthoDB" id="3358861at2759"/>
<feature type="region of interest" description="Disordered" evidence="1">
    <location>
        <begin position="757"/>
        <end position="1023"/>
    </location>
</feature>
<dbReference type="GO" id="GO:0008289">
    <property type="term" value="F:lipid binding"/>
    <property type="evidence" value="ECO:0007669"/>
    <property type="project" value="TreeGrafter"/>
</dbReference>
<dbReference type="GO" id="GO:0006897">
    <property type="term" value="P:endocytosis"/>
    <property type="evidence" value="ECO:0007669"/>
    <property type="project" value="TreeGrafter"/>
</dbReference>
<keyword evidence="3" id="KW-1185">Reference proteome</keyword>
<feature type="compositionally biased region" description="Low complexity" evidence="1">
    <location>
        <begin position="757"/>
        <end position="775"/>
    </location>
</feature>
<feature type="compositionally biased region" description="Low complexity" evidence="1">
    <location>
        <begin position="1383"/>
        <end position="1411"/>
    </location>
</feature>
<feature type="compositionally biased region" description="Low complexity" evidence="1">
    <location>
        <begin position="814"/>
        <end position="834"/>
    </location>
</feature>
<feature type="compositionally biased region" description="Polar residues" evidence="1">
    <location>
        <begin position="1342"/>
        <end position="1365"/>
    </location>
</feature>
<feature type="compositionally biased region" description="Low complexity" evidence="1">
    <location>
        <begin position="1315"/>
        <end position="1328"/>
    </location>
</feature>
<dbReference type="STRING" id="1882483.A0A317XJ56"/>
<feature type="compositionally biased region" description="Basic and acidic residues" evidence="1">
    <location>
        <begin position="1066"/>
        <end position="1075"/>
    </location>
</feature>
<sequence length="1471" mass="153254">MSQVPQAIHSNLSRPHPTDSRLLQNLIKGEKSYIENLAGTSMSGHAAASALAAWGTSEAPDIAKASQTLAEILASVADAQRMHVQAMDGYRSALKDVLDREQSIRSVVRDRDILVGRLIKASKKKVSKKDSGLSQDEKMEKVNAAQRELHACEQVLASEEAALVGVKRRTFKEALTMRMKTMGDAGAAMVDAAKEAILLLDEFDTHGPLLQATGGGQYESMYADDGVEMGAYDNQALDNGYYGQPQQSNAYGNGDADPQDYAPANGANLVRDDHGGFHKSLQDGQNLDPRSPQHFDIASVTPSQSASQVVGNHDRSHVPLGQRYTSQFEDVEEQEGVPSDTDSEEDYRRAFIEPRMRMPAPHELGVPGETQELFIPQSMPQQSRSKQPNGGEALPPAPPRKDVQPTVPMPPVPTAPVFDVNQARSYNQSGVPPRPPPRDNNNNDDSDSDDDDGRAPRRHSSAFNSWGSNHASAYSPTRGTSNRQSMGSEGGYTPGHQRKSSNSLLGKMGKLFRTDLRNAPVANERPGWDTRIAGRSSQDTSDRKRSGLLRRNDPDSSDEEPDNREVFRNINTPRGAGGSDVGSTRGKLSRAPSILPGPKSNKATREEQAELERIRASVVGGGIANNAPPAAQQPVASGAASIHSNAKTKKKKKRTVAGSEVGTAPTRPAGTYTVSGDLSSLHKPEPGAAPGLSRSSTMKSTSSKKKNRASLSGAGFGDGNVFNPNAGKFATASWINKPASQMTAYEAVAMAGVVPKSAAPKPKAAAASGPTSPTTETGSLTVPAGTSRPASIMSSASQKPPLKSALKSPGLSRSNSSASAKGPTSSSSPAKKSALTGSTQSALRNEVKAAEPLPVPKMAPVPQAPAPVTSAPLPPSEPKLAPVPQAPASVTSQPKAQVPPPTQQKPTAAAPSSAEEPSSLPVAEHVQTNEAPKSVLSIEEDKNFDGTGRLDVPVGGDAVTAQNGSANATAGEDMSRTSTRVPMPKLDMPSSEPFSFDIDKMAQQGQNGRRGSAITTGSNVEDNVVTPGIEQTYKAFIQTHSEPSPAEVAREQQVIQPQPQTGVTRLTDRKVKLEPSRVYGAGGPELSDSSSEEGSAVQRAAQKEQSHAGAQKAAEVQAASTLADPSHKPEPALQNLTVASIGPAKAPPSETDSAVGNRKSVRLAPDTKLPPDTPTSDDVHTPRGNEYGGHDPIAHKALQINPKSGTPAPRRSIEESADLNHSAGTARPGWTTRIRDTHANDSSDEDNDDTDYASARKAFGRAERGYGEATGTAKPKAKKGTADAASLRSRNSVSSKKGPKKTRSALSGSTYENDATAAATTKPAAATASVGYVPTAPGPITSMYSATAPGSVTNSGPVPTTSMYSVTAPASVISGGGGGGGNSAAAAPSTPTHTTTTTMTTATAPAPLTASNLSAVEASTGTGTGGKPTMPPVPVAPPAAGASSISVPTAPPPATESPKKKGLFSRFKKNK</sequence>
<feature type="region of interest" description="Disordered" evidence="1">
    <location>
        <begin position="378"/>
        <end position="722"/>
    </location>
</feature>
<dbReference type="Pfam" id="PF13805">
    <property type="entry name" value="Pil1"/>
    <property type="match status" value="1"/>
</dbReference>
<feature type="compositionally biased region" description="Polar residues" evidence="1">
    <location>
        <begin position="300"/>
        <end position="310"/>
    </location>
</feature>
<protein>
    <recommendedName>
        <fullName evidence="4">Eisosome component PIL1-domain-containing protein</fullName>
    </recommendedName>
</protein>